<keyword evidence="3" id="KW-1185">Reference proteome</keyword>
<reference evidence="2 3" key="1">
    <citation type="submission" date="2020-08" db="EMBL/GenBank/DDBJ databases">
        <title>Genome sequence of Tessaracoccus defluvii JCM 17540T.</title>
        <authorList>
            <person name="Hyun D.-W."/>
            <person name="Bae J.-W."/>
        </authorList>
    </citation>
    <scope>NUCLEOTIDE SEQUENCE [LARGE SCALE GENOMIC DNA]</scope>
    <source>
        <strain evidence="2 3">JCM 17540</strain>
    </source>
</reference>
<evidence type="ECO:0000256" key="1">
    <source>
        <dbReference type="SAM" id="MobiDB-lite"/>
    </source>
</evidence>
<protein>
    <submittedName>
        <fullName evidence="2">Uncharacterized protein</fullName>
    </submittedName>
</protein>
<gene>
    <name evidence="2" type="ORF">H9L22_04160</name>
</gene>
<dbReference type="RefSeq" id="WP_187721711.1">
    <property type="nucleotide sequence ID" value="NZ_BAABBL010000002.1"/>
</dbReference>
<dbReference type="Proteomes" id="UP000516117">
    <property type="component" value="Chromosome"/>
</dbReference>
<dbReference type="EMBL" id="CP060789">
    <property type="protein sequence ID" value="QNP56611.1"/>
    <property type="molecule type" value="Genomic_DNA"/>
</dbReference>
<dbReference type="AlphaFoldDB" id="A0A7H0H7U5"/>
<proteinExistence type="predicted"/>
<feature type="compositionally biased region" description="Polar residues" evidence="1">
    <location>
        <begin position="128"/>
        <end position="144"/>
    </location>
</feature>
<dbReference type="KEGG" id="tdf:H9L22_04160"/>
<accession>A0A7H0H7U5</accession>
<evidence type="ECO:0000313" key="3">
    <source>
        <dbReference type="Proteomes" id="UP000516117"/>
    </source>
</evidence>
<sequence length="144" mass="15703">MKGTEEPKIVKVTREAATWRRRLRLTEAQLNDAVELIKLQHRELVTLWLQGWLADPADFELHVGLDLAVGDNGRVDYQALEAATRELLRRKPYLAAGAGQSARMMETDHAGPSGPGDRVSHSPAGTALSGQRPSVNSKTAGDLP</sequence>
<feature type="region of interest" description="Disordered" evidence="1">
    <location>
        <begin position="98"/>
        <end position="144"/>
    </location>
</feature>
<evidence type="ECO:0000313" key="2">
    <source>
        <dbReference type="EMBL" id="QNP56611.1"/>
    </source>
</evidence>
<name>A0A7H0H7U5_9ACTN</name>
<organism evidence="2 3">
    <name type="scientific">Tessaracoccus defluvii</name>
    <dbReference type="NCBI Taxonomy" id="1285901"/>
    <lineage>
        <taxon>Bacteria</taxon>
        <taxon>Bacillati</taxon>
        <taxon>Actinomycetota</taxon>
        <taxon>Actinomycetes</taxon>
        <taxon>Propionibacteriales</taxon>
        <taxon>Propionibacteriaceae</taxon>
        <taxon>Tessaracoccus</taxon>
    </lineage>
</organism>